<dbReference type="Gramene" id="Pp3c23_16570V3.1">
    <property type="protein sequence ID" value="Pp3c23_16570V3.1"/>
    <property type="gene ID" value="Pp3c23_16570"/>
</dbReference>
<keyword evidence="15" id="KW-1185">Reference proteome</keyword>
<evidence type="ECO:0000256" key="8">
    <source>
        <dbReference type="ARBA" id="ARBA00022833"/>
    </source>
</evidence>
<evidence type="ECO:0000256" key="11">
    <source>
        <dbReference type="SAM" id="MobiDB-lite"/>
    </source>
</evidence>
<dbReference type="PANTHER" id="PTHR21330:SF1">
    <property type="entry name" value="E3 SUMO-PROTEIN LIGASE NSE2"/>
    <property type="match status" value="1"/>
</dbReference>
<sequence>MRNVSGEMEESVTDTNQKDGKTNRLEIDRDGLQMLRLAHEGDKALLRGLTLHGSEESKYQQAVADKSPLTESGHFKHEVKCFQISKPLIRVDHSDISHDDRTLEEQMTNGAEFDQSSIFQNTCKSDAAIRRSEELKDVEGVCVERKPALVKKEASEMSDLTERQQTIPDDFHVKFVLDGVDMEEDDEVRARKHFEFVELKKRLEEEEIMYAGCALGEASNIDATEKDQIEADQVRATMDGVINSLAGIAICKPDSSLRVDKKPLSKSLNINNGMTDLAEDKFTGPQAYTNREGSGGCLCCRKAVKQIDEGNASDVYMTNSFYSSLNIVCPICGIPVVDLVDPVRSEDCEHIYDRAAALNYIATKRKDDVCLCAASGCRASLAENKLVNDSRLWQDIAELRQIKAAMLESRMLQDFANIDDSDDD</sequence>
<feature type="region of interest" description="Disordered" evidence="11">
    <location>
        <begin position="1"/>
        <end position="24"/>
    </location>
</feature>
<evidence type="ECO:0000256" key="2">
    <source>
        <dbReference type="ARBA" id="ARBA00004718"/>
    </source>
</evidence>
<dbReference type="GeneID" id="112275664"/>
<gene>
    <name evidence="14" type="primary">LOC112275664</name>
    <name evidence="13" type="ORF">PHYPA_028177</name>
</gene>
<dbReference type="RefSeq" id="XP_024361983.1">
    <property type="nucleotide sequence ID" value="XM_024506215.2"/>
</dbReference>
<dbReference type="Pfam" id="PF11789">
    <property type="entry name" value="zf-Nse"/>
    <property type="match status" value="1"/>
</dbReference>
<dbReference type="Gramene" id="Pp3c23_16570V3.2">
    <property type="protein sequence ID" value="Pp3c23_16570V3.2"/>
    <property type="gene ID" value="Pp3c23_16570"/>
</dbReference>
<evidence type="ECO:0000256" key="10">
    <source>
        <dbReference type="PROSITE-ProRule" id="PRU00452"/>
    </source>
</evidence>
<dbReference type="GO" id="GO:0061665">
    <property type="term" value="F:SUMO ligase activity"/>
    <property type="evidence" value="ECO:0000318"/>
    <property type="project" value="GO_Central"/>
</dbReference>
<dbReference type="PaxDb" id="3218-PP1S405_28V6.1"/>
<evidence type="ECO:0000256" key="4">
    <source>
        <dbReference type="ARBA" id="ARBA00022679"/>
    </source>
</evidence>
<dbReference type="OrthoDB" id="10461962at2759"/>
<dbReference type="EnsemblPlants" id="Pp3c23_16570V3.8">
    <property type="protein sequence ID" value="Pp3c23_16570V3.8"/>
    <property type="gene ID" value="Pp3c23_16570"/>
</dbReference>
<dbReference type="EnsemblPlants" id="Pp3c23_16570V3.2">
    <property type="protein sequence ID" value="Pp3c23_16570V3.2"/>
    <property type="gene ID" value="Pp3c23_16570"/>
</dbReference>
<dbReference type="AlphaFoldDB" id="A0A2K1IJM9"/>
<evidence type="ECO:0000313" key="15">
    <source>
        <dbReference type="Proteomes" id="UP000006727"/>
    </source>
</evidence>
<dbReference type="UniPathway" id="UPA00886"/>
<evidence type="ECO:0000259" key="12">
    <source>
        <dbReference type="PROSITE" id="PS51044"/>
    </source>
</evidence>
<comment type="subcellular location">
    <subcellularLocation>
        <location evidence="1">Nucleus</location>
    </subcellularLocation>
</comment>
<dbReference type="InterPro" id="IPR026846">
    <property type="entry name" value="Nse2(Mms21)"/>
</dbReference>
<dbReference type="InterPro" id="IPR013083">
    <property type="entry name" value="Znf_RING/FYVE/PHD"/>
</dbReference>
<evidence type="ECO:0000256" key="3">
    <source>
        <dbReference type="ARBA" id="ARBA00008212"/>
    </source>
</evidence>
<proteinExistence type="inferred from homology"/>
<dbReference type="EMBL" id="ABEU02000023">
    <property type="protein sequence ID" value="PNR29483.1"/>
    <property type="molecule type" value="Genomic_DNA"/>
</dbReference>
<dbReference type="PROSITE" id="PS51044">
    <property type="entry name" value="ZF_SP_RING"/>
    <property type="match status" value="1"/>
</dbReference>
<evidence type="ECO:0000256" key="7">
    <source>
        <dbReference type="ARBA" id="ARBA00022786"/>
    </source>
</evidence>
<reference evidence="14" key="3">
    <citation type="submission" date="2020-12" db="UniProtKB">
        <authorList>
            <consortium name="EnsemblPlants"/>
        </authorList>
    </citation>
    <scope>IDENTIFICATION</scope>
</reference>
<comment type="similarity">
    <text evidence="3">Belongs to the NSE2 family.</text>
</comment>
<dbReference type="Gramene" id="Pp3c23_16570V3.8">
    <property type="protein sequence ID" value="Pp3c23_16570V3.8"/>
    <property type="gene ID" value="Pp3c23_16570"/>
</dbReference>
<dbReference type="RefSeq" id="XP_024361981.1">
    <property type="nucleotide sequence ID" value="XM_024506213.2"/>
</dbReference>
<dbReference type="RefSeq" id="XP_024361987.1">
    <property type="nucleotide sequence ID" value="XM_024506219.2"/>
</dbReference>
<dbReference type="Proteomes" id="UP000006727">
    <property type="component" value="Chromosome 23"/>
</dbReference>
<evidence type="ECO:0000256" key="6">
    <source>
        <dbReference type="ARBA" id="ARBA00022771"/>
    </source>
</evidence>
<keyword evidence="6 10" id="KW-0863">Zinc-finger</keyword>
<evidence type="ECO:0000313" key="14">
    <source>
        <dbReference type="EnsemblPlants" id="Pp3c23_16570V3.1"/>
    </source>
</evidence>
<keyword evidence="7" id="KW-0833">Ubl conjugation pathway</keyword>
<dbReference type="GO" id="GO:0000724">
    <property type="term" value="P:double-strand break repair via homologous recombination"/>
    <property type="evidence" value="ECO:0000318"/>
    <property type="project" value="GO_Central"/>
</dbReference>
<dbReference type="GO" id="GO:0016925">
    <property type="term" value="P:protein sumoylation"/>
    <property type="evidence" value="ECO:0000318"/>
    <property type="project" value="GO_Central"/>
</dbReference>
<dbReference type="KEGG" id="ppp:112275664"/>
<feature type="domain" description="SP-RING-type" evidence="12">
    <location>
        <begin position="311"/>
        <end position="407"/>
    </location>
</feature>
<evidence type="ECO:0000256" key="1">
    <source>
        <dbReference type="ARBA" id="ARBA00004123"/>
    </source>
</evidence>
<dbReference type="STRING" id="3218.A0A2K1IJM9"/>
<dbReference type="InterPro" id="IPR004181">
    <property type="entry name" value="Znf_MIZ"/>
</dbReference>
<keyword evidence="9" id="KW-0539">Nucleus</keyword>
<evidence type="ECO:0000256" key="9">
    <source>
        <dbReference type="ARBA" id="ARBA00023242"/>
    </source>
</evidence>
<dbReference type="GO" id="GO:0008270">
    <property type="term" value="F:zinc ion binding"/>
    <property type="evidence" value="ECO:0007669"/>
    <property type="project" value="UniProtKB-KW"/>
</dbReference>
<dbReference type="RefSeq" id="XP_024361985.1">
    <property type="nucleotide sequence ID" value="XM_024506217.2"/>
</dbReference>
<accession>A0A2K1IJM9</accession>
<dbReference type="Gene3D" id="3.30.40.10">
    <property type="entry name" value="Zinc/RING finger domain, C3HC4 (zinc finger)"/>
    <property type="match status" value="1"/>
</dbReference>
<comment type="pathway">
    <text evidence="2">Protein modification; protein sumoylation.</text>
</comment>
<keyword evidence="5" id="KW-0479">Metal-binding</keyword>
<dbReference type="GO" id="GO:0005634">
    <property type="term" value="C:nucleus"/>
    <property type="evidence" value="ECO:0000318"/>
    <property type="project" value="GO_Central"/>
</dbReference>
<keyword evidence="8" id="KW-0862">Zinc</keyword>
<reference evidence="13 15" key="1">
    <citation type="journal article" date="2008" name="Science">
        <title>The Physcomitrella genome reveals evolutionary insights into the conquest of land by plants.</title>
        <authorList>
            <person name="Rensing S."/>
            <person name="Lang D."/>
            <person name="Zimmer A."/>
            <person name="Terry A."/>
            <person name="Salamov A."/>
            <person name="Shapiro H."/>
            <person name="Nishiyama T."/>
            <person name="Perroud P.-F."/>
            <person name="Lindquist E."/>
            <person name="Kamisugi Y."/>
            <person name="Tanahashi T."/>
            <person name="Sakakibara K."/>
            <person name="Fujita T."/>
            <person name="Oishi K."/>
            <person name="Shin-I T."/>
            <person name="Kuroki Y."/>
            <person name="Toyoda A."/>
            <person name="Suzuki Y."/>
            <person name="Hashimoto A."/>
            <person name="Yamaguchi K."/>
            <person name="Sugano A."/>
            <person name="Kohara Y."/>
            <person name="Fujiyama A."/>
            <person name="Anterola A."/>
            <person name="Aoki S."/>
            <person name="Ashton N."/>
            <person name="Barbazuk W.B."/>
            <person name="Barker E."/>
            <person name="Bennetzen J."/>
            <person name="Bezanilla M."/>
            <person name="Blankenship R."/>
            <person name="Cho S.H."/>
            <person name="Dutcher S."/>
            <person name="Estelle M."/>
            <person name="Fawcett J.A."/>
            <person name="Gundlach H."/>
            <person name="Hanada K."/>
            <person name="Heyl A."/>
            <person name="Hicks K.A."/>
            <person name="Hugh J."/>
            <person name="Lohr M."/>
            <person name="Mayer K."/>
            <person name="Melkozernov A."/>
            <person name="Murata T."/>
            <person name="Nelson D."/>
            <person name="Pils B."/>
            <person name="Prigge M."/>
            <person name="Reiss B."/>
            <person name="Renner T."/>
            <person name="Rombauts S."/>
            <person name="Rushton P."/>
            <person name="Sanderfoot A."/>
            <person name="Schween G."/>
            <person name="Shiu S.-H."/>
            <person name="Stueber K."/>
            <person name="Theodoulou F.L."/>
            <person name="Tu H."/>
            <person name="Van de Peer Y."/>
            <person name="Verrier P.J."/>
            <person name="Waters E."/>
            <person name="Wood A."/>
            <person name="Yang L."/>
            <person name="Cove D."/>
            <person name="Cuming A."/>
            <person name="Hasebe M."/>
            <person name="Lucas S."/>
            <person name="Mishler D.B."/>
            <person name="Reski R."/>
            <person name="Grigoriev I."/>
            <person name="Quatrano R.S."/>
            <person name="Boore J.L."/>
        </authorList>
    </citation>
    <scope>NUCLEOTIDE SEQUENCE [LARGE SCALE GENOMIC DNA]</scope>
    <source>
        <strain evidence="14 15">cv. Gransden 2004</strain>
    </source>
</reference>
<organism evidence="13">
    <name type="scientific">Physcomitrium patens</name>
    <name type="common">Spreading-leaved earth moss</name>
    <name type="synonym">Physcomitrella patens</name>
    <dbReference type="NCBI Taxonomy" id="3218"/>
    <lineage>
        <taxon>Eukaryota</taxon>
        <taxon>Viridiplantae</taxon>
        <taxon>Streptophyta</taxon>
        <taxon>Embryophyta</taxon>
        <taxon>Bryophyta</taxon>
        <taxon>Bryophytina</taxon>
        <taxon>Bryopsida</taxon>
        <taxon>Funariidae</taxon>
        <taxon>Funariales</taxon>
        <taxon>Funariaceae</taxon>
        <taxon>Physcomitrium</taxon>
    </lineage>
</organism>
<reference evidence="13 15" key="2">
    <citation type="journal article" date="2018" name="Plant J.">
        <title>The Physcomitrella patens chromosome-scale assembly reveals moss genome structure and evolution.</title>
        <authorList>
            <person name="Lang D."/>
            <person name="Ullrich K.K."/>
            <person name="Murat F."/>
            <person name="Fuchs J."/>
            <person name="Jenkins J."/>
            <person name="Haas F.B."/>
            <person name="Piednoel M."/>
            <person name="Gundlach H."/>
            <person name="Van Bel M."/>
            <person name="Meyberg R."/>
            <person name="Vives C."/>
            <person name="Morata J."/>
            <person name="Symeonidi A."/>
            <person name="Hiss M."/>
            <person name="Muchero W."/>
            <person name="Kamisugi Y."/>
            <person name="Saleh O."/>
            <person name="Blanc G."/>
            <person name="Decker E.L."/>
            <person name="van Gessel N."/>
            <person name="Grimwood J."/>
            <person name="Hayes R.D."/>
            <person name="Graham S.W."/>
            <person name="Gunter L.E."/>
            <person name="McDaniel S.F."/>
            <person name="Hoernstein S.N.W."/>
            <person name="Larsson A."/>
            <person name="Li F.W."/>
            <person name="Perroud P.F."/>
            <person name="Phillips J."/>
            <person name="Ranjan P."/>
            <person name="Rokshar D.S."/>
            <person name="Rothfels C.J."/>
            <person name="Schneider L."/>
            <person name="Shu S."/>
            <person name="Stevenson D.W."/>
            <person name="Thummler F."/>
            <person name="Tillich M."/>
            <person name="Villarreal Aguilar J.C."/>
            <person name="Widiez T."/>
            <person name="Wong G.K."/>
            <person name="Wymore A."/>
            <person name="Zhang Y."/>
            <person name="Zimmer A.D."/>
            <person name="Quatrano R.S."/>
            <person name="Mayer K.F.X."/>
            <person name="Goodstein D."/>
            <person name="Casacuberta J.M."/>
            <person name="Vandepoele K."/>
            <person name="Reski R."/>
            <person name="Cuming A.C."/>
            <person name="Tuskan G.A."/>
            <person name="Maumus F."/>
            <person name="Salse J."/>
            <person name="Schmutz J."/>
            <person name="Rensing S.A."/>
        </authorList>
    </citation>
    <scope>NUCLEOTIDE SEQUENCE [LARGE SCALE GENOMIC DNA]</scope>
    <source>
        <strain evidence="14 15">cv. Gransden 2004</strain>
    </source>
</reference>
<dbReference type="RefSeq" id="XP_073386536.1">
    <property type="nucleotide sequence ID" value="XM_073530435.1"/>
</dbReference>
<dbReference type="PANTHER" id="PTHR21330">
    <property type="entry name" value="E3 SUMO-PROTEIN LIGASE NSE2"/>
    <property type="match status" value="1"/>
</dbReference>
<dbReference type="EnsemblPlants" id="Pp3c23_16570V3.1">
    <property type="protein sequence ID" value="Pp3c23_16570V3.1"/>
    <property type="gene ID" value="Pp3c23_16570"/>
</dbReference>
<evidence type="ECO:0000256" key="5">
    <source>
        <dbReference type="ARBA" id="ARBA00022723"/>
    </source>
</evidence>
<name>A0A2K1IJM9_PHYPA</name>
<dbReference type="RefSeq" id="XP_024361982.1">
    <property type="nucleotide sequence ID" value="XM_024506214.2"/>
</dbReference>
<keyword evidence="4" id="KW-0808">Transferase</keyword>
<dbReference type="GO" id="GO:0030915">
    <property type="term" value="C:Smc5-Smc6 complex"/>
    <property type="evidence" value="ECO:0000318"/>
    <property type="project" value="GO_Central"/>
</dbReference>
<evidence type="ECO:0000313" key="13">
    <source>
        <dbReference type="EMBL" id="PNR29483.1"/>
    </source>
</evidence>
<dbReference type="CDD" id="cd16651">
    <property type="entry name" value="SPL-RING_NSE2"/>
    <property type="match status" value="1"/>
</dbReference>
<dbReference type="RefSeq" id="XP_024361984.1">
    <property type="nucleotide sequence ID" value="XM_024506216.2"/>
</dbReference>
<protein>
    <recommendedName>
        <fullName evidence="12">SP-RING-type domain-containing protein</fullName>
    </recommendedName>
</protein>